<gene>
    <name evidence="2" type="ORF">CMEL01_12820</name>
</gene>
<evidence type="ECO:0000313" key="2">
    <source>
        <dbReference type="EMBL" id="KAK1464059.1"/>
    </source>
</evidence>
<accession>A0AAI9UW62</accession>
<name>A0AAI9UW62_9PEZI</name>
<comment type="caution">
    <text evidence="2">The sequence shown here is derived from an EMBL/GenBank/DDBJ whole genome shotgun (WGS) entry which is preliminary data.</text>
</comment>
<proteinExistence type="predicted"/>
<dbReference type="EMBL" id="MLGG01000006">
    <property type="protein sequence ID" value="KAK1464059.1"/>
    <property type="molecule type" value="Genomic_DNA"/>
</dbReference>
<evidence type="ECO:0000256" key="1">
    <source>
        <dbReference type="SAM" id="MobiDB-lite"/>
    </source>
</evidence>
<sequence>MSALDFRTFEPTGSLAEDKSYLAGAKIMKHHAKALDEKGCATRSRAAMPRTGGPGSAVPKYETDWIQNCLSRKAERRFVSRETIIDLSSLCRPEAAKNPDGFRSRHTIKDVQGGGPNAILSKLWEDATDGGVDIDRGSSGLRLVRARKQPPENGHWRLELGLLAPGRDGKSQGPLVTNPTEAKKSVALGKTSDRASPGHQGPPSTGQRRNGLFLKMVEAKNSPGPLALSGCYQGPKDACCIRGRGAVAARSSVAPTTRSHGFGLDSGETGAPLEEAKRYLHRMGRPAQNHEVLPQMLARPKSESLRLVFLLSDIFQRQTYIGRPRSIHYRLAGRCLCFFAEGVSALFIVFVFLKPCPDLPWPSTHHHHHHLVPSRT</sequence>
<organism evidence="2 3">
    <name type="scientific">Colletotrichum melonis</name>
    <dbReference type="NCBI Taxonomy" id="1209925"/>
    <lineage>
        <taxon>Eukaryota</taxon>
        <taxon>Fungi</taxon>
        <taxon>Dikarya</taxon>
        <taxon>Ascomycota</taxon>
        <taxon>Pezizomycotina</taxon>
        <taxon>Sordariomycetes</taxon>
        <taxon>Hypocreomycetidae</taxon>
        <taxon>Glomerellales</taxon>
        <taxon>Glomerellaceae</taxon>
        <taxon>Colletotrichum</taxon>
        <taxon>Colletotrichum acutatum species complex</taxon>
    </lineage>
</organism>
<keyword evidence="3" id="KW-1185">Reference proteome</keyword>
<reference evidence="2 3" key="1">
    <citation type="submission" date="2016-10" db="EMBL/GenBank/DDBJ databases">
        <title>The genome sequence of Colletotrichum fioriniae PJ7.</title>
        <authorList>
            <person name="Baroncelli R."/>
        </authorList>
    </citation>
    <scope>NUCLEOTIDE SEQUENCE [LARGE SCALE GENOMIC DNA]</scope>
    <source>
        <strain evidence="2">Col 31</strain>
    </source>
</reference>
<protein>
    <submittedName>
        <fullName evidence="2">Uncharacterized protein</fullName>
    </submittedName>
</protein>
<dbReference type="AlphaFoldDB" id="A0AAI9UW62"/>
<evidence type="ECO:0000313" key="3">
    <source>
        <dbReference type="Proteomes" id="UP001239795"/>
    </source>
</evidence>
<dbReference type="Proteomes" id="UP001239795">
    <property type="component" value="Unassembled WGS sequence"/>
</dbReference>
<feature type="region of interest" description="Disordered" evidence="1">
    <location>
        <begin position="163"/>
        <end position="209"/>
    </location>
</feature>